<evidence type="ECO:0000256" key="1">
    <source>
        <dbReference type="SAM" id="Phobius"/>
    </source>
</evidence>
<evidence type="ECO:0000313" key="2">
    <source>
        <dbReference type="EMBL" id="KJY60085.1"/>
    </source>
</evidence>
<keyword evidence="1" id="KW-1133">Transmembrane helix</keyword>
<feature type="transmembrane region" description="Helical" evidence="1">
    <location>
        <begin position="80"/>
        <end position="99"/>
    </location>
</feature>
<protein>
    <submittedName>
        <fullName evidence="2">Putative membrane protein</fullName>
    </submittedName>
</protein>
<feature type="transmembrane region" description="Helical" evidence="1">
    <location>
        <begin position="18"/>
        <end position="37"/>
    </location>
</feature>
<gene>
    <name evidence="2" type="ORF">JF72_13950</name>
</gene>
<dbReference type="Pfam" id="PF06161">
    <property type="entry name" value="DUF975"/>
    <property type="match status" value="1"/>
</dbReference>
<dbReference type="InterPro" id="IPR010380">
    <property type="entry name" value="DUF975"/>
</dbReference>
<feature type="transmembrane region" description="Helical" evidence="1">
    <location>
        <begin position="120"/>
        <end position="143"/>
    </location>
</feature>
<comment type="caution">
    <text evidence="2">The sequence shown here is derived from an EMBL/GenBank/DDBJ whole genome shotgun (WGS) entry which is preliminary data.</text>
</comment>
<dbReference type="PANTHER" id="PTHR40076:SF1">
    <property type="entry name" value="MEMBRANE PROTEIN"/>
    <property type="match status" value="1"/>
</dbReference>
<dbReference type="RefSeq" id="WP_046308020.1">
    <property type="nucleotide sequence ID" value="NZ_CAMLPB010000004.1"/>
</dbReference>
<dbReference type="Proteomes" id="UP000033682">
    <property type="component" value="Unassembled WGS sequence"/>
</dbReference>
<dbReference type="PANTHER" id="PTHR40076">
    <property type="entry name" value="MEMBRANE PROTEIN-RELATED"/>
    <property type="match status" value="1"/>
</dbReference>
<dbReference type="EMBL" id="JXLG01000010">
    <property type="protein sequence ID" value="KJY60085.1"/>
    <property type="molecule type" value="Genomic_DNA"/>
</dbReference>
<proteinExistence type="predicted"/>
<organism evidence="2 3">
    <name type="scientific">Lactobacillus apis</name>
    <dbReference type="NCBI Taxonomy" id="303541"/>
    <lineage>
        <taxon>Bacteria</taxon>
        <taxon>Bacillati</taxon>
        <taxon>Bacillota</taxon>
        <taxon>Bacilli</taxon>
        <taxon>Lactobacillales</taxon>
        <taxon>Lactobacillaceae</taxon>
        <taxon>Lactobacillus</taxon>
    </lineage>
</organism>
<feature type="transmembrane region" description="Helical" evidence="1">
    <location>
        <begin position="193"/>
        <end position="214"/>
    </location>
</feature>
<keyword evidence="1" id="KW-0472">Membrane</keyword>
<dbReference type="PATRIC" id="fig|303541.3.peg.1567"/>
<name>A0A0F4LNC2_9LACO</name>
<dbReference type="STRING" id="303541.JF72_13950"/>
<dbReference type="AlphaFoldDB" id="A0A0F4LNC2"/>
<evidence type="ECO:0000313" key="3">
    <source>
        <dbReference type="Proteomes" id="UP000033682"/>
    </source>
</evidence>
<reference evidence="2 3" key="1">
    <citation type="submission" date="2015-01" db="EMBL/GenBank/DDBJ databases">
        <title>Comparative genomics of the lactic acid bacteria isolated from the honey bee gut.</title>
        <authorList>
            <person name="Ellegaard K.M."/>
            <person name="Tamarit D."/>
            <person name="Javelind E."/>
            <person name="Olofsson T."/>
            <person name="Andersson S.G."/>
            <person name="Vasquez A."/>
        </authorList>
    </citation>
    <scope>NUCLEOTIDE SEQUENCE [LARGE SCALE GENOMIC DNA]</scope>
    <source>
        <strain evidence="2 3">Hma11</strain>
    </source>
</reference>
<keyword evidence="1" id="KW-0812">Transmembrane</keyword>
<accession>A0A0F4LNC2</accession>
<sequence length="232" mass="26327">MTRAELKTEAKNQLRHNWGWAVLVTLIFTVVYIIFLVPSVNRSLQTTNGVNDVMGGASIVSILAPNGWARAFGEDVLDILSGFFFVSFPLVFLHFIHGEKMGYIKGLFAVFTDGRFIPEFLNYFLSYIFQWLWTLLLIIPGIVKSYSYALTPYIVNDMVASGKEVHATTAITASRQLMKGHKWELFVLDLSFIPWYLLGIITLGIGYLWLVPYISTTKANFYRNLAGDQFSN</sequence>
<keyword evidence="3" id="KW-1185">Reference proteome</keyword>
<dbReference type="HOGENOM" id="CLU_045673_2_0_9"/>